<name>A0AAP2DRL2_9BACT</name>
<protein>
    <recommendedName>
        <fullName evidence="3">Thiamine pyrophosphokinase</fullName>
    </recommendedName>
</protein>
<evidence type="ECO:0000313" key="2">
    <source>
        <dbReference type="Proteomes" id="UP001319200"/>
    </source>
</evidence>
<reference evidence="1 2" key="1">
    <citation type="submission" date="2021-05" db="EMBL/GenBank/DDBJ databases">
        <title>A Polyphasic approach of four new species of the genus Ohtaekwangia: Ohtaekwangia histidinii sp. nov., Ohtaekwangia cretensis sp. nov., Ohtaekwangia indiensis sp. nov., Ohtaekwangia reichenbachii sp. nov. from diverse environment.</title>
        <authorList>
            <person name="Octaviana S."/>
        </authorList>
    </citation>
    <scope>NUCLEOTIDE SEQUENCE [LARGE SCALE GENOMIC DNA]</scope>
    <source>
        <strain evidence="1 2">PWU4</strain>
    </source>
</reference>
<dbReference type="AlphaFoldDB" id="A0AAP2DRL2"/>
<gene>
    <name evidence="1" type="ORF">KK083_30230</name>
</gene>
<evidence type="ECO:0008006" key="3">
    <source>
        <dbReference type="Google" id="ProtNLM"/>
    </source>
</evidence>
<comment type="caution">
    <text evidence="1">The sequence shown here is derived from an EMBL/GenBank/DDBJ whole genome shotgun (WGS) entry which is preliminary data.</text>
</comment>
<accession>A0AAP2DRL2</accession>
<keyword evidence="2" id="KW-1185">Reference proteome</keyword>
<organism evidence="1 2">
    <name type="scientific">Chryseosolibacter histidini</name>
    <dbReference type="NCBI Taxonomy" id="2782349"/>
    <lineage>
        <taxon>Bacteria</taxon>
        <taxon>Pseudomonadati</taxon>
        <taxon>Bacteroidota</taxon>
        <taxon>Cytophagia</taxon>
        <taxon>Cytophagales</taxon>
        <taxon>Chryseotaleaceae</taxon>
        <taxon>Chryseosolibacter</taxon>
    </lineage>
</organism>
<sequence length="197" mass="21521">MSSHHFVKEGQEPALLIMDALGLPLIEPLLEWAPQVMVFENALDQVLDWGIKIDVVIAKPDSGEILARKLESQAPVKFLSDNAGEDVDLALYFLISTRQKAVSIVTANADALFDKLDTFLPQLGITLLTDTVKWSGIASGSYKKWLPAASRLLVHGYAMPELPDGLKRSDGAYEVLRDGFVTMAPGTPFWVGEVIGN</sequence>
<proteinExistence type="predicted"/>
<evidence type="ECO:0000313" key="1">
    <source>
        <dbReference type="EMBL" id="MBT1701208.1"/>
    </source>
</evidence>
<dbReference type="EMBL" id="JAHESF010000060">
    <property type="protein sequence ID" value="MBT1701208.1"/>
    <property type="molecule type" value="Genomic_DNA"/>
</dbReference>
<dbReference type="RefSeq" id="WP_254169894.1">
    <property type="nucleotide sequence ID" value="NZ_JAHESF010000060.1"/>
</dbReference>
<dbReference type="Proteomes" id="UP001319200">
    <property type="component" value="Unassembled WGS sequence"/>
</dbReference>